<sequence length="246" mass="28793">MISFFRKIRQKLLNQHRITQYLAYATGEILLVMIGILLALQVNNWNEARKAKLKEEAILKNLVQDLRADSLSFNENLESLKQINALHQALYEIGIKGLGLEVENPNLIRYMIYYNPIAIKNDPLISEKISREEIRNEIKTYFRNLIDLDDGFSQFQELMEKRIRVFLADQNVQLLSNWFENKGINKKGISSEFIDKEGLRLLTRSPKFQQLLLEASIKCKNVEFNLEIVLAQNQKLIELIQKELKQ</sequence>
<evidence type="ECO:0000256" key="1">
    <source>
        <dbReference type="SAM" id="Phobius"/>
    </source>
</evidence>
<organism evidence="2 3">
    <name type="scientific">Algoriphagus ornithinivorans</name>
    <dbReference type="NCBI Taxonomy" id="226506"/>
    <lineage>
        <taxon>Bacteria</taxon>
        <taxon>Pseudomonadati</taxon>
        <taxon>Bacteroidota</taxon>
        <taxon>Cytophagia</taxon>
        <taxon>Cytophagales</taxon>
        <taxon>Cyclobacteriaceae</taxon>
        <taxon>Algoriphagus</taxon>
    </lineage>
</organism>
<evidence type="ECO:0000313" key="2">
    <source>
        <dbReference type="EMBL" id="SFO03812.1"/>
    </source>
</evidence>
<keyword evidence="3" id="KW-1185">Reference proteome</keyword>
<dbReference type="Proteomes" id="UP000199564">
    <property type="component" value="Unassembled WGS sequence"/>
</dbReference>
<gene>
    <name evidence="2" type="ORF">SAMN04488519_103188</name>
</gene>
<reference evidence="3" key="1">
    <citation type="submission" date="2016-10" db="EMBL/GenBank/DDBJ databases">
        <authorList>
            <person name="Varghese N."/>
            <person name="Submissions S."/>
        </authorList>
    </citation>
    <scope>NUCLEOTIDE SEQUENCE [LARGE SCALE GENOMIC DNA]</scope>
    <source>
        <strain evidence="3">DSM 15282</strain>
    </source>
</reference>
<keyword evidence="1" id="KW-1133">Transmembrane helix</keyword>
<dbReference type="InterPro" id="IPR045749">
    <property type="entry name" value="DUF6090"/>
</dbReference>
<accession>A0A1I5DX24</accession>
<evidence type="ECO:0000313" key="3">
    <source>
        <dbReference type="Proteomes" id="UP000199564"/>
    </source>
</evidence>
<dbReference type="AlphaFoldDB" id="A0A1I5DX24"/>
<feature type="transmembrane region" description="Helical" evidence="1">
    <location>
        <begin position="21"/>
        <end position="40"/>
    </location>
</feature>
<dbReference type="EMBL" id="FOVW01000003">
    <property type="protein sequence ID" value="SFO03812.1"/>
    <property type="molecule type" value="Genomic_DNA"/>
</dbReference>
<dbReference type="STRING" id="226506.SAMN04488519_103188"/>
<dbReference type="RefSeq" id="WP_091651478.1">
    <property type="nucleotide sequence ID" value="NZ_FOVW01000003.1"/>
</dbReference>
<name>A0A1I5DX24_9BACT</name>
<keyword evidence="1" id="KW-0472">Membrane</keyword>
<protein>
    <submittedName>
        <fullName evidence="2">Uncharacterized protein</fullName>
    </submittedName>
</protein>
<proteinExistence type="predicted"/>
<dbReference type="Pfam" id="PF19578">
    <property type="entry name" value="DUF6090"/>
    <property type="match status" value="1"/>
</dbReference>
<keyword evidence="1" id="KW-0812">Transmembrane</keyword>